<keyword evidence="1" id="KW-0472">Membrane</keyword>
<dbReference type="InterPro" id="IPR052860">
    <property type="entry name" value="NRL-GPCR1"/>
</dbReference>
<evidence type="ECO:0000313" key="2">
    <source>
        <dbReference type="EMBL" id="GMS92542.1"/>
    </source>
</evidence>
<evidence type="ECO:0000256" key="1">
    <source>
        <dbReference type="SAM" id="Phobius"/>
    </source>
</evidence>
<gene>
    <name evidence="2" type="ORF">PENTCL1PPCAC_14717</name>
</gene>
<feature type="transmembrane region" description="Helical" evidence="1">
    <location>
        <begin position="222"/>
        <end position="247"/>
    </location>
</feature>
<feature type="non-terminal residue" evidence="2">
    <location>
        <position position="294"/>
    </location>
</feature>
<proteinExistence type="predicted"/>
<dbReference type="AlphaFoldDB" id="A0AAV5TCA1"/>
<comment type="caution">
    <text evidence="2">The sequence shown here is derived from an EMBL/GenBank/DDBJ whole genome shotgun (WGS) entry which is preliminary data.</text>
</comment>
<reference evidence="2" key="1">
    <citation type="submission" date="2023-10" db="EMBL/GenBank/DDBJ databases">
        <title>Genome assembly of Pristionchus species.</title>
        <authorList>
            <person name="Yoshida K."/>
            <person name="Sommer R.J."/>
        </authorList>
    </citation>
    <scope>NUCLEOTIDE SEQUENCE</scope>
    <source>
        <strain evidence="2">RS0144</strain>
    </source>
</reference>
<feature type="transmembrane region" description="Helical" evidence="1">
    <location>
        <begin position="259"/>
        <end position="277"/>
    </location>
</feature>
<sequence>QLFTMIEVVDTFLDFLVRYPVLPALFFVYCSACAVPIVILLIAVQKCALHRNCRYLITFWCISLLGELSNVVLLNAENLVNEKGYIPRGIIDPPLRPYFLIFHSTFYASGSCFEMLIAFERILSTREPHVYHVSGVYWALLVPLTISVYCLGTYIGYTIYIVGNHISGLMIYNAIDISTLVINTFGIRYCKARYESLYGKASLNARYQVSEAYDMACAMHPVYFVSFLLKVFGMIIAYTYILLMPYFNTEIYALMDAGYFLAHSFNCAFSSVFLMFLHKPIRKSVLTLLGSKRL</sequence>
<name>A0AAV5TCA1_9BILA</name>
<evidence type="ECO:0008006" key="4">
    <source>
        <dbReference type="Google" id="ProtNLM"/>
    </source>
</evidence>
<dbReference type="EMBL" id="BTSX01000004">
    <property type="protein sequence ID" value="GMS92542.1"/>
    <property type="molecule type" value="Genomic_DNA"/>
</dbReference>
<feature type="non-terminal residue" evidence="2">
    <location>
        <position position="1"/>
    </location>
</feature>
<dbReference type="PANTHER" id="PTHR47521">
    <property type="entry name" value="SERPENTINE RECEPTOR, CLASS E (EPSILON)-RELATED"/>
    <property type="match status" value="1"/>
</dbReference>
<keyword evidence="3" id="KW-1185">Reference proteome</keyword>
<keyword evidence="1" id="KW-1133">Transmembrane helix</keyword>
<accession>A0AAV5TCA1</accession>
<organism evidence="2 3">
    <name type="scientific">Pristionchus entomophagus</name>
    <dbReference type="NCBI Taxonomy" id="358040"/>
    <lineage>
        <taxon>Eukaryota</taxon>
        <taxon>Metazoa</taxon>
        <taxon>Ecdysozoa</taxon>
        <taxon>Nematoda</taxon>
        <taxon>Chromadorea</taxon>
        <taxon>Rhabditida</taxon>
        <taxon>Rhabditina</taxon>
        <taxon>Diplogasteromorpha</taxon>
        <taxon>Diplogasteroidea</taxon>
        <taxon>Neodiplogasteridae</taxon>
        <taxon>Pristionchus</taxon>
    </lineage>
</organism>
<keyword evidence="1" id="KW-0812">Transmembrane</keyword>
<feature type="transmembrane region" description="Helical" evidence="1">
    <location>
        <begin position="131"/>
        <end position="157"/>
    </location>
</feature>
<dbReference type="PANTHER" id="PTHR47521:SF18">
    <property type="entry name" value="G PROTEIN-COUPLED RECEPTOR-RELATED"/>
    <property type="match status" value="1"/>
</dbReference>
<feature type="transmembrane region" description="Helical" evidence="1">
    <location>
        <begin position="169"/>
        <end position="190"/>
    </location>
</feature>
<evidence type="ECO:0000313" key="3">
    <source>
        <dbReference type="Proteomes" id="UP001432027"/>
    </source>
</evidence>
<feature type="transmembrane region" description="Helical" evidence="1">
    <location>
        <begin position="20"/>
        <end position="43"/>
    </location>
</feature>
<protein>
    <recommendedName>
        <fullName evidence="4">G protein-coupled receptor</fullName>
    </recommendedName>
</protein>
<dbReference type="Proteomes" id="UP001432027">
    <property type="component" value="Unassembled WGS sequence"/>
</dbReference>
<feature type="transmembrane region" description="Helical" evidence="1">
    <location>
        <begin position="96"/>
        <end position="119"/>
    </location>
</feature>
<feature type="transmembrane region" description="Helical" evidence="1">
    <location>
        <begin position="55"/>
        <end position="76"/>
    </location>
</feature>